<reference evidence="3" key="1">
    <citation type="journal article" date="2020" name="bioRxiv">
        <title>Comparative genomics of Chlamydomonas.</title>
        <authorList>
            <person name="Craig R.J."/>
            <person name="Hasan A.R."/>
            <person name="Ness R.W."/>
            <person name="Keightley P.D."/>
        </authorList>
    </citation>
    <scope>NUCLEOTIDE SEQUENCE</scope>
    <source>
        <strain evidence="3">SAG 7.73</strain>
    </source>
</reference>
<dbReference type="Proteomes" id="UP000650467">
    <property type="component" value="Unassembled WGS sequence"/>
</dbReference>
<evidence type="ECO:0008006" key="5">
    <source>
        <dbReference type="Google" id="ProtNLM"/>
    </source>
</evidence>
<sequence>MALLLALLALAPPAISAASAEYASLRLPSFSISELQAPNDATLKSIGEASARLGMFAVTGFSDEAVAHSALSSFVSCAARGEVSLRQVEMEDGATRSTLATSTAASVPQPLPADAVRACPVFAVAANSLRAAVAATGAAYAAVLDRLLYGDDACDGGAVGGDGAVQQQPRCYSAAVRAAESLEHFHVFSPAPSKARGGSGGSTVEHTLGLHSDIGMFLVMTPAELFNTAAPTSPSSLDGRPPRRAGDLVAQLPDGRLVRPLLPEGGAVLLVMNGEGLTRWMRPAATRHVPYSPMHEVLSTDMGGGVRAWFGRMFMPPPSARLQQLPSSTTTVLTAPGGDGGGAAGDGAAGPAAAGRVAAEAGATATTRRSAMTFAEYRALTYQLFHEGRGAAAPALGCSPSRRVLVDEGSCGADQVFCWHSCMNLTEDLHCNRSEMLCRDPYTQKQWPQDFPPLVASSTRPGHCKNCTLACPASPPPSTAPATQPPSPSPPAPRARPSPRKRPSPRPRPSPPSRRPSPA</sequence>
<protein>
    <recommendedName>
        <fullName evidence="5">Fe2OG dioxygenase domain-containing protein</fullName>
    </recommendedName>
</protein>
<keyword evidence="2" id="KW-0732">Signal</keyword>
<feature type="compositionally biased region" description="Pro residues" evidence="1">
    <location>
        <begin position="506"/>
        <end position="519"/>
    </location>
</feature>
<feature type="compositionally biased region" description="Pro residues" evidence="1">
    <location>
        <begin position="474"/>
        <end position="496"/>
    </location>
</feature>
<evidence type="ECO:0000313" key="3">
    <source>
        <dbReference type="EMBL" id="KAG2424287.1"/>
    </source>
</evidence>
<gene>
    <name evidence="3" type="ORF">HXX76_014665</name>
</gene>
<feature type="region of interest" description="Disordered" evidence="1">
    <location>
        <begin position="474"/>
        <end position="519"/>
    </location>
</feature>
<evidence type="ECO:0000256" key="1">
    <source>
        <dbReference type="SAM" id="MobiDB-lite"/>
    </source>
</evidence>
<feature type="signal peptide" evidence="2">
    <location>
        <begin position="1"/>
        <end position="17"/>
    </location>
</feature>
<dbReference type="EMBL" id="JAEHOC010000067">
    <property type="protein sequence ID" value="KAG2424287.1"/>
    <property type="molecule type" value="Genomic_DNA"/>
</dbReference>
<proteinExistence type="predicted"/>
<dbReference type="PANTHER" id="PTHR40855">
    <property type="entry name" value="DIOX_N DOMAIN-CONTAINING PROTEIN"/>
    <property type="match status" value="1"/>
</dbReference>
<organism evidence="3 4">
    <name type="scientific">Chlamydomonas incerta</name>
    <dbReference type="NCBI Taxonomy" id="51695"/>
    <lineage>
        <taxon>Eukaryota</taxon>
        <taxon>Viridiplantae</taxon>
        <taxon>Chlorophyta</taxon>
        <taxon>core chlorophytes</taxon>
        <taxon>Chlorophyceae</taxon>
        <taxon>CS clade</taxon>
        <taxon>Chlamydomonadales</taxon>
        <taxon>Chlamydomonadaceae</taxon>
        <taxon>Chlamydomonas</taxon>
    </lineage>
</organism>
<keyword evidence="4" id="KW-1185">Reference proteome</keyword>
<dbReference type="OrthoDB" id="543386at2759"/>
<evidence type="ECO:0000256" key="2">
    <source>
        <dbReference type="SAM" id="SignalP"/>
    </source>
</evidence>
<dbReference type="PRINTS" id="PR01217">
    <property type="entry name" value="PRICHEXTENSN"/>
</dbReference>
<dbReference type="PANTHER" id="PTHR40855:SF1">
    <property type="entry name" value="CLAVAMINATE SYNTHASE-LIKE PROTEIN"/>
    <property type="match status" value="1"/>
</dbReference>
<feature type="chain" id="PRO_5032352786" description="Fe2OG dioxygenase domain-containing protein" evidence="2">
    <location>
        <begin position="18"/>
        <end position="519"/>
    </location>
</feature>
<accession>A0A835VPE1</accession>
<name>A0A835VPE1_CHLIN</name>
<evidence type="ECO:0000313" key="4">
    <source>
        <dbReference type="Proteomes" id="UP000650467"/>
    </source>
</evidence>
<comment type="caution">
    <text evidence="3">The sequence shown here is derived from an EMBL/GenBank/DDBJ whole genome shotgun (WGS) entry which is preliminary data.</text>
</comment>
<dbReference type="AlphaFoldDB" id="A0A835VPE1"/>